<keyword evidence="2" id="KW-0732">Signal</keyword>
<sequence length="387" mass="40940">MAWNTKAHNAMKLAAMASLLLAVYPASAQTSAQGKTRAAVRAPATENDPRVIELQQRIELLEQKLNALLQAAGAQAAAPSAAPSSNQAARSAQAAPAAPSAPAAAAQRGTTTAARSPAPGTFEIDEAAAQRALERTLTQTGALLLPRGTIELTPSFNYARAEDRFGTIEQNEFSPRIDLRAGLPMALQLEASLPYNYVRSQTSDLGTGAVTRDTGDGIGDMTLGVAKTFLQEKGWQPDLIGRVNYNFGNGKRDDGDVNLNAGFRQLSAELVALKRQDPLAFTASIGYGKVFEEDSIRPGDFTTLSLGALLAASPATSLQMGFTQVYREEQEVNGARIRGTDQTYGILNLGASSVLSRDVTLVTQFGIGLGDDAPKYSVSVALPILFR</sequence>
<organism evidence="3 4">
    <name type="scientific">Keguizhuia sedimenti</name>
    <dbReference type="NCBI Taxonomy" id="3064264"/>
    <lineage>
        <taxon>Bacteria</taxon>
        <taxon>Pseudomonadati</taxon>
        <taxon>Pseudomonadota</taxon>
        <taxon>Betaproteobacteria</taxon>
        <taxon>Burkholderiales</taxon>
        <taxon>Oxalobacteraceae</taxon>
        <taxon>Keguizhuia</taxon>
    </lineage>
</organism>
<feature type="signal peptide" evidence="2">
    <location>
        <begin position="1"/>
        <end position="28"/>
    </location>
</feature>
<proteinExistence type="predicted"/>
<dbReference type="RefSeq" id="WP_338435137.1">
    <property type="nucleotide sequence ID" value="NZ_JAUYVH010000001.1"/>
</dbReference>
<evidence type="ECO:0000313" key="4">
    <source>
        <dbReference type="Proteomes" id="UP001225596"/>
    </source>
</evidence>
<feature type="chain" id="PRO_5046273912" evidence="2">
    <location>
        <begin position="29"/>
        <end position="387"/>
    </location>
</feature>
<feature type="region of interest" description="Disordered" evidence="1">
    <location>
        <begin position="80"/>
        <end position="120"/>
    </location>
</feature>
<dbReference type="Proteomes" id="UP001225596">
    <property type="component" value="Unassembled WGS sequence"/>
</dbReference>
<evidence type="ECO:0000313" key="3">
    <source>
        <dbReference type="EMBL" id="MDQ9169276.1"/>
    </source>
</evidence>
<evidence type="ECO:0000256" key="2">
    <source>
        <dbReference type="SAM" id="SignalP"/>
    </source>
</evidence>
<reference evidence="3 4" key="1">
    <citation type="submission" date="2023-08" db="EMBL/GenBank/DDBJ databases">
        <title>Oxalobacteraceae gen .nov., isolated from river sludge outside the plant.</title>
        <authorList>
            <person name="Zhao S.Y."/>
        </authorList>
    </citation>
    <scope>NUCLEOTIDE SEQUENCE [LARGE SCALE GENOMIC DNA]</scope>
    <source>
        <strain evidence="3 4">R-40</strain>
    </source>
</reference>
<dbReference type="EMBL" id="JAUYVH010000001">
    <property type="protein sequence ID" value="MDQ9169276.1"/>
    <property type="molecule type" value="Genomic_DNA"/>
</dbReference>
<comment type="caution">
    <text evidence="3">The sequence shown here is derived from an EMBL/GenBank/DDBJ whole genome shotgun (WGS) entry which is preliminary data.</text>
</comment>
<gene>
    <name evidence="3" type="ORF">Q8A64_02510</name>
</gene>
<accession>A0ABU1BLF2</accession>
<feature type="compositionally biased region" description="Low complexity" evidence="1">
    <location>
        <begin position="80"/>
        <end position="114"/>
    </location>
</feature>
<dbReference type="InterPro" id="IPR025737">
    <property type="entry name" value="FApF"/>
</dbReference>
<dbReference type="Pfam" id="PF13557">
    <property type="entry name" value="Phenol_MetA_deg"/>
    <property type="match status" value="1"/>
</dbReference>
<name>A0ABU1BLF2_9BURK</name>
<protein>
    <submittedName>
        <fullName evidence="3">Transporter</fullName>
    </submittedName>
</protein>
<evidence type="ECO:0000256" key="1">
    <source>
        <dbReference type="SAM" id="MobiDB-lite"/>
    </source>
</evidence>
<keyword evidence="4" id="KW-1185">Reference proteome</keyword>